<protein>
    <submittedName>
        <fullName evidence="12">CRISPR-associated helicase/endonuclease Cas3</fullName>
    </submittedName>
</protein>
<dbReference type="Pfam" id="PF00270">
    <property type="entry name" value="DEAD"/>
    <property type="match status" value="1"/>
</dbReference>
<reference evidence="12 13" key="1">
    <citation type="submission" date="2018-02" db="EMBL/GenBank/DDBJ databases">
        <title>Genome sequence of Desulfovibrio carbinolicus DSM 3852.</title>
        <authorList>
            <person name="Wilbanks E."/>
            <person name="Skennerton C.T."/>
            <person name="Orphan V.J."/>
        </authorList>
    </citation>
    <scope>NUCLEOTIDE SEQUENCE [LARGE SCALE GENOMIC DNA]</scope>
    <source>
        <strain evidence="12 13">DSM 3852</strain>
    </source>
</reference>
<dbReference type="GO" id="GO:0003676">
    <property type="term" value="F:nucleic acid binding"/>
    <property type="evidence" value="ECO:0007669"/>
    <property type="project" value="InterPro"/>
</dbReference>
<comment type="similarity">
    <text evidence="1">In the N-terminal section; belongs to the CRISPR-associated nuclease Cas3-HD family.</text>
</comment>
<keyword evidence="13" id="KW-1185">Reference proteome</keyword>
<keyword evidence="6" id="KW-0378">Hydrolase</keyword>
<keyword evidence="12" id="KW-0255">Endonuclease</keyword>
<dbReference type="GO" id="GO:0016787">
    <property type="term" value="F:hydrolase activity"/>
    <property type="evidence" value="ECO:0007669"/>
    <property type="project" value="UniProtKB-KW"/>
</dbReference>
<dbReference type="InterPro" id="IPR001650">
    <property type="entry name" value="Helicase_C-like"/>
</dbReference>
<dbReference type="GO" id="GO:0004386">
    <property type="term" value="F:helicase activity"/>
    <property type="evidence" value="ECO:0007669"/>
    <property type="project" value="UniProtKB-KW"/>
</dbReference>
<evidence type="ECO:0000259" key="11">
    <source>
        <dbReference type="PROSITE" id="PS51643"/>
    </source>
</evidence>
<evidence type="ECO:0000259" key="10">
    <source>
        <dbReference type="PROSITE" id="PS51194"/>
    </source>
</evidence>
<comment type="similarity">
    <text evidence="2">In the central section; belongs to the CRISPR-associated helicase Cas3 family.</text>
</comment>
<feature type="domain" description="HD Cas3-type" evidence="11">
    <location>
        <begin position="21"/>
        <end position="239"/>
    </location>
</feature>
<evidence type="ECO:0000313" key="13">
    <source>
        <dbReference type="Proteomes" id="UP000293296"/>
    </source>
</evidence>
<dbReference type="GO" id="GO:0051607">
    <property type="term" value="P:defense response to virus"/>
    <property type="evidence" value="ECO:0007669"/>
    <property type="project" value="UniProtKB-KW"/>
</dbReference>
<dbReference type="GO" id="GO:0046872">
    <property type="term" value="F:metal ion binding"/>
    <property type="evidence" value="ECO:0007669"/>
    <property type="project" value="UniProtKB-KW"/>
</dbReference>
<keyword evidence="8" id="KW-0067">ATP-binding</keyword>
<evidence type="ECO:0000256" key="7">
    <source>
        <dbReference type="ARBA" id="ARBA00022806"/>
    </source>
</evidence>
<dbReference type="SMART" id="SM00490">
    <property type="entry name" value="HELICc"/>
    <property type="match status" value="1"/>
</dbReference>
<name>A0A4P6HJH4_9BACT</name>
<dbReference type="InterPro" id="IPR027417">
    <property type="entry name" value="P-loop_NTPase"/>
</dbReference>
<dbReference type="Gene3D" id="1.10.3210.30">
    <property type="match status" value="1"/>
</dbReference>
<evidence type="ECO:0000256" key="3">
    <source>
        <dbReference type="ARBA" id="ARBA00022722"/>
    </source>
</evidence>
<organism evidence="12 13">
    <name type="scientific">Solidesulfovibrio carbinolicus</name>
    <dbReference type="NCBI Taxonomy" id="296842"/>
    <lineage>
        <taxon>Bacteria</taxon>
        <taxon>Pseudomonadati</taxon>
        <taxon>Thermodesulfobacteriota</taxon>
        <taxon>Desulfovibrionia</taxon>
        <taxon>Desulfovibrionales</taxon>
        <taxon>Desulfovibrionaceae</taxon>
        <taxon>Solidesulfovibrio</taxon>
    </lineage>
</organism>
<dbReference type="Pfam" id="PF22590">
    <property type="entry name" value="Cas3-like_C_2"/>
    <property type="match status" value="1"/>
</dbReference>
<dbReference type="CDD" id="cd09641">
    <property type="entry name" value="Cas3''_I"/>
    <property type="match status" value="1"/>
</dbReference>
<dbReference type="CDD" id="cd17930">
    <property type="entry name" value="DEXHc_cas3"/>
    <property type="match status" value="1"/>
</dbReference>
<dbReference type="InterPro" id="IPR038257">
    <property type="entry name" value="CRISPR-assoc_Cas3_HD_sf"/>
</dbReference>
<dbReference type="SUPFAM" id="SSF52540">
    <property type="entry name" value="P-loop containing nucleoside triphosphate hydrolases"/>
    <property type="match status" value="1"/>
</dbReference>
<evidence type="ECO:0000256" key="1">
    <source>
        <dbReference type="ARBA" id="ARBA00006847"/>
    </source>
</evidence>
<dbReference type="InterPro" id="IPR006474">
    <property type="entry name" value="Helicase_Cas3_CRISPR-ass_core"/>
</dbReference>
<dbReference type="KEGG" id="dcb:C3Y92_07085"/>
<dbReference type="OrthoDB" id="9810236at2"/>
<keyword evidence="5" id="KW-0547">Nucleotide-binding</keyword>
<dbReference type="GO" id="GO:0004519">
    <property type="term" value="F:endonuclease activity"/>
    <property type="evidence" value="ECO:0007669"/>
    <property type="project" value="UniProtKB-KW"/>
</dbReference>
<dbReference type="PROSITE" id="PS51194">
    <property type="entry name" value="HELICASE_CTER"/>
    <property type="match status" value="1"/>
</dbReference>
<evidence type="ECO:0000313" key="12">
    <source>
        <dbReference type="EMBL" id="QAZ67005.1"/>
    </source>
</evidence>
<dbReference type="NCBIfam" id="TIGR01596">
    <property type="entry name" value="cas3_HD"/>
    <property type="match status" value="1"/>
</dbReference>
<dbReference type="InterPro" id="IPR006483">
    <property type="entry name" value="CRISPR-assoc_Cas3_HD"/>
</dbReference>
<dbReference type="InterPro" id="IPR054712">
    <property type="entry name" value="Cas3-like_dom"/>
</dbReference>
<dbReference type="InterPro" id="IPR011545">
    <property type="entry name" value="DEAD/DEAH_box_helicase_dom"/>
</dbReference>
<evidence type="ECO:0000256" key="5">
    <source>
        <dbReference type="ARBA" id="ARBA00022741"/>
    </source>
</evidence>
<evidence type="ECO:0000256" key="4">
    <source>
        <dbReference type="ARBA" id="ARBA00022723"/>
    </source>
</evidence>
<dbReference type="NCBIfam" id="TIGR01587">
    <property type="entry name" value="cas3_core"/>
    <property type="match status" value="1"/>
</dbReference>
<keyword evidence="7" id="KW-0347">Helicase</keyword>
<keyword evidence="3" id="KW-0540">Nuclease</keyword>
<dbReference type="PROSITE" id="PS51643">
    <property type="entry name" value="HD_CAS3"/>
    <property type="match status" value="1"/>
</dbReference>
<dbReference type="Gene3D" id="3.40.50.300">
    <property type="entry name" value="P-loop containing nucleotide triphosphate hydrolases"/>
    <property type="match status" value="2"/>
</dbReference>
<evidence type="ECO:0000256" key="9">
    <source>
        <dbReference type="ARBA" id="ARBA00023118"/>
    </source>
</evidence>
<dbReference type="GO" id="GO:0005524">
    <property type="term" value="F:ATP binding"/>
    <property type="evidence" value="ECO:0007669"/>
    <property type="project" value="UniProtKB-KW"/>
</dbReference>
<evidence type="ECO:0000256" key="6">
    <source>
        <dbReference type="ARBA" id="ARBA00022801"/>
    </source>
</evidence>
<sequence length="834" mass="92775">MFMCNSQNIHVAHVRGQQGTSSFQIQTLESHLRDVAALTECFAAKAGMPLAGRLVGLLHDFGKYSGMFQRYILSAAGCIKPGDPDYIDPIANKGKINHAFAGGQYIWRRLINKSKVQSMSQMLAICIISHHSCLKDCLDQNKRDVFADDYMARSEEKTHHDQCVRACDPSLAAEIAGLLSPPLAREVLGVFGGLHKRVEDKCPVGSDRQDILDNENSRDFQQGLLAKFLLSCLLDADRTDSAEFEDPQLKRLREDSPRRPWDVLAPRLEAALAAKEPRHPIDLLRREIADHCARRALDDQGLFTLTVPTGGGKTLASLRFALLHAQKHKLDRVIYVIPYTSIIDQNAAVARQILEQGEMPGSIVLEHHSNFLPDADTDDEGAVKRWEKLAENWDAPVVFTTMVQFLESLFGSGTRHARRMHNLARSVIVFDEVQTVPVRCLRLFCNAVDFLVGQCGASAMLCTATQPRLGDLPRPLLGSLNLGPEREIMPDVSGLFRELRRTDFIDHCSKRLSVEAVAELAREELDGSGSCLVICNTKKIAETLYSLCPEGEGLRRYYLSTNLCPAHRMARLEAMRADLDAGRPVLCVSTQLIECGVDISFRSVIRLAAGLDSILQAAGRCNRHGEGERGRVHVVLVDGDAENLDCLRDIKDGRDVFLDAVRLNYAKALEDSDYDLTQPLLTEGYFKHFYHRKAHVMSYALDKGGNNLLDMLGSNKSVTEKSLAPMLGQSFAMAAKHFKAIDSAATSILVPYGEGKQIIDDLCSSDILWRKKELLRKAQRYCVNVFPNMERALHAANALYPVQDSGMYALRENFYCDAMGVVTQPTSRLGFTDM</sequence>
<proteinExistence type="inferred from homology"/>
<evidence type="ECO:0000256" key="2">
    <source>
        <dbReference type="ARBA" id="ARBA00009046"/>
    </source>
</evidence>
<keyword evidence="4" id="KW-0479">Metal-binding</keyword>
<accession>A0A4P6HJH4</accession>
<gene>
    <name evidence="12" type="ORF">C3Y92_07085</name>
</gene>
<evidence type="ECO:0000256" key="8">
    <source>
        <dbReference type="ARBA" id="ARBA00022840"/>
    </source>
</evidence>
<dbReference type="Proteomes" id="UP000293296">
    <property type="component" value="Chromosome"/>
</dbReference>
<keyword evidence="9" id="KW-0051">Antiviral defense</keyword>
<dbReference type="EMBL" id="CP026538">
    <property type="protein sequence ID" value="QAZ67005.1"/>
    <property type="molecule type" value="Genomic_DNA"/>
</dbReference>
<dbReference type="AlphaFoldDB" id="A0A4P6HJH4"/>
<feature type="domain" description="Helicase C-terminal" evidence="10">
    <location>
        <begin position="513"/>
        <end position="669"/>
    </location>
</feature>